<feature type="compositionally biased region" description="Basic residues" evidence="1">
    <location>
        <begin position="45"/>
        <end position="54"/>
    </location>
</feature>
<evidence type="ECO:0000256" key="1">
    <source>
        <dbReference type="SAM" id="MobiDB-lite"/>
    </source>
</evidence>
<name>A0AAD8M2Z3_9APIA</name>
<evidence type="ECO:0000313" key="2">
    <source>
        <dbReference type="EMBL" id="KAK1357754.1"/>
    </source>
</evidence>
<gene>
    <name evidence="2" type="ORF">POM88_051010</name>
</gene>
<accession>A0AAD8M2Z3</accession>
<protein>
    <submittedName>
        <fullName evidence="2">Uncharacterized protein</fullName>
    </submittedName>
</protein>
<feature type="compositionally biased region" description="Gly residues" evidence="1">
    <location>
        <begin position="78"/>
        <end position="91"/>
    </location>
</feature>
<reference evidence="2" key="1">
    <citation type="submission" date="2023-02" db="EMBL/GenBank/DDBJ databases">
        <title>Genome of toxic invasive species Heracleum sosnowskyi carries increased number of genes despite the absence of recent whole-genome duplications.</title>
        <authorList>
            <person name="Schelkunov M."/>
            <person name="Shtratnikova V."/>
            <person name="Makarenko M."/>
            <person name="Klepikova A."/>
            <person name="Omelchenko D."/>
            <person name="Novikova G."/>
            <person name="Obukhova E."/>
            <person name="Bogdanov V."/>
            <person name="Penin A."/>
            <person name="Logacheva M."/>
        </authorList>
    </citation>
    <scope>NUCLEOTIDE SEQUENCE</scope>
    <source>
        <strain evidence="2">Hsosn_3</strain>
        <tissue evidence="2">Leaf</tissue>
    </source>
</reference>
<organism evidence="2 3">
    <name type="scientific">Heracleum sosnowskyi</name>
    <dbReference type="NCBI Taxonomy" id="360622"/>
    <lineage>
        <taxon>Eukaryota</taxon>
        <taxon>Viridiplantae</taxon>
        <taxon>Streptophyta</taxon>
        <taxon>Embryophyta</taxon>
        <taxon>Tracheophyta</taxon>
        <taxon>Spermatophyta</taxon>
        <taxon>Magnoliopsida</taxon>
        <taxon>eudicotyledons</taxon>
        <taxon>Gunneridae</taxon>
        <taxon>Pentapetalae</taxon>
        <taxon>asterids</taxon>
        <taxon>campanulids</taxon>
        <taxon>Apiales</taxon>
        <taxon>Apiaceae</taxon>
        <taxon>Apioideae</taxon>
        <taxon>apioid superclade</taxon>
        <taxon>Tordylieae</taxon>
        <taxon>Tordyliinae</taxon>
        <taxon>Heracleum</taxon>
    </lineage>
</organism>
<keyword evidence="3" id="KW-1185">Reference proteome</keyword>
<dbReference type="AlphaFoldDB" id="A0AAD8M2Z3"/>
<reference evidence="2" key="2">
    <citation type="submission" date="2023-05" db="EMBL/GenBank/DDBJ databases">
        <authorList>
            <person name="Schelkunov M.I."/>
        </authorList>
    </citation>
    <scope>NUCLEOTIDE SEQUENCE</scope>
    <source>
        <strain evidence="2">Hsosn_3</strain>
        <tissue evidence="2">Leaf</tissue>
    </source>
</reference>
<feature type="region of interest" description="Disordered" evidence="1">
    <location>
        <begin position="24"/>
        <end position="57"/>
    </location>
</feature>
<comment type="caution">
    <text evidence="2">The sequence shown here is derived from an EMBL/GenBank/DDBJ whole genome shotgun (WGS) entry which is preliminary data.</text>
</comment>
<proteinExistence type="predicted"/>
<sequence>MRCCTRRKASKPHIQHRIRIGPQCQKSMRSREIKVSSRTSAPQINRRRASKNSRKWNFGNSRCGGTSLDSRCVSRCGGGNPGTTGVEGGTPGQQVWRWEPPGQ</sequence>
<feature type="region of interest" description="Disordered" evidence="1">
    <location>
        <begin position="78"/>
        <end position="103"/>
    </location>
</feature>
<dbReference type="EMBL" id="JAUIZM010000011">
    <property type="protein sequence ID" value="KAK1357754.1"/>
    <property type="molecule type" value="Genomic_DNA"/>
</dbReference>
<dbReference type="Proteomes" id="UP001237642">
    <property type="component" value="Unassembled WGS sequence"/>
</dbReference>
<evidence type="ECO:0000313" key="3">
    <source>
        <dbReference type="Proteomes" id="UP001237642"/>
    </source>
</evidence>